<comment type="caution">
    <text evidence="2">The sequence shown here is derived from an EMBL/GenBank/DDBJ whole genome shotgun (WGS) entry which is preliminary data.</text>
</comment>
<proteinExistence type="predicted"/>
<keyword evidence="3" id="KW-1185">Reference proteome</keyword>
<accession>A0A848BD30</accession>
<name>A0A848BD30_9FIRM</name>
<protein>
    <submittedName>
        <fullName evidence="2">Uncharacterized protein</fullName>
    </submittedName>
</protein>
<feature type="region of interest" description="Disordered" evidence="1">
    <location>
        <begin position="40"/>
        <end position="64"/>
    </location>
</feature>
<organism evidence="2 3">
    <name type="scientific">Selenomonas bovis</name>
    <dbReference type="NCBI Taxonomy" id="416586"/>
    <lineage>
        <taxon>Bacteria</taxon>
        <taxon>Bacillati</taxon>
        <taxon>Bacillota</taxon>
        <taxon>Negativicutes</taxon>
        <taxon>Selenomonadales</taxon>
        <taxon>Selenomonadaceae</taxon>
        <taxon>Selenomonas</taxon>
    </lineage>
</organism>
<reference evidence="2 3" key="1">
    <citation type="submission" date="2020-04" db="EMBL/GenBank/DDBJ databases">
        <authorList>
            <person name="Hitch T.C.A."/>
            <person name="Wylensek D."/>
            <person name="Clavel T."/>
        </authorList>
    </citation>
    <scope>NUCLEOTIDE SEQUENCE [LARGE SCALE GENOMIC DNA]</scope>
    <source>
        <strain evidence="2 3">PG-130-P53-12</strain>
    </source>
</reference>
<gene>
    <name evidence="2" type="ORF">HF878_05535</name>
</gene>
<dbReference type="Proteomes" id="UP000543804">
    <property type="component" value="Unassembled WGS sequence"/>
</dbReference>
<dbReference type="AlphaFoldDB" id="A0A848BD30"/>
<evidence type="ECO:0000313" key="2">
    <source>
        <dbReference type="EMBL" id="NMD98941.1"/>
    </source>
</evidence>
<sequence length="64" mass="7508">MFNKNFPISLSHHDMIDKENIRQLDVAHCGHCPARLYRSDRRKYGMDGSHENKRAQRETPDGRA</sequence>
<evidence type="ECO:0000256" key="1">
    <source>
        <dbReference type="SAM" id="MobiDB-lite"/>
    </source>
</evidence>
<evidence type="ECO:0000313" key="3">
    <source>
        <dbReference type="Proteomes" id="UP000543804"/>
    </source>
</evidence>
<dbReference type="EMBL" id="JABAFA010000015">
    <property type="protein sequence ID" value="NMD98941.1"/>
    <property type="molecule type" value="Genomic_DNA"/>
</dbReference>